<keyword evidence="1" id="KW-1133">Transmembrane helix</keyword>
<dbReference type="AlphaFoldDB" id="A0A1B8YI89"/>
<reference evidence="3" key="1">
    <citation type="submission" date="2015-11" db="EMBL/GenBank/DDBJ databases">
        <authorList>
            <person name="Tobias N.J."/>
            <person name="Mishra B."/>
            <person name="Gupta D.K."/>
            <person name="Thines M."/>
            <person name="Stinear T.P."/>
            <person name="Bode H.B."/>
        </authorList>
    </citation>
    <scope>NUCLEOTIDE SEQUENCE [LARGE SCALE GENOMIC DNA]</scope>
    <source>
        <strain evidence="3">PB45.5</strain>
    </source>
</reference>
<dbReference type="Proteomes" id="UP000092665">
    <property type="component" value="Unassembled WGS sequence"/>
</dbReference>
<comment type="caution">
    <text evidence="2">The sequence shown here is derived from an EMBL/GenBank/DDBJ whole genome shotgun (WGS) entry which is preliminary data.</text>
</comment>
<name>A0A1B8YI89_9GAMM</name>
<keyword evidence="3" id="KW-1185">Reference proteome</keyword>
<evidence type="ECO:0000256" key="1">
    <source>
        <dbReference type="SAM" id="Phobius"/>
    </source>
</evidence>
<sequence length="131" mass="15555">MRKEKSKVEMMVKKMNDDVTLSYYNVFFVIIYYVMSILVLIVLFKLSEYVRGYIREVIFTVIIVVVGAIQYGIFVNGGVLVYIFPHYFSIYDYDSIRYGANFLLFLYPCLLIMDRPYSKEKENRDNGEKDE</sequence>
<organism evidence="2 3">
    <name type="scientific">Photorhabdus namnaonensis</name>
    <dbReference type="NCBI Taxonomy" id="1851568"/>
    <lineage>
        <taxon>Bacteria</taxon>
        <taxon>Pseudomonadati</taxon>
        <taxon>Pseudomonadota</taxon>
        <taxon>Gammaproteobacteria</taxon>
        <taxon>Enterobacterales</taxon>
        <taxon>Morganellaceae</taxon>
        <taxon>Photorhabdus</taxon>
    </lineage>
</organism>
<accession>A0A1B8YI89</accession>
<keyword evidence="1" id="KW-0812">Transmembrane</keyword>
<evidence type="ECO:0000313" key="3">
    <source>
        <dbReference type="Proteomes" id="UP000092665"/>
    </source>
</evidence>
<evidence type="ECO:0000313" key="2">
    <source>
        <dbReference type="EMBL" id="OCA54849.1"/>
    </source>
</evidence>
<feature type="transmembrane region" description="Helical" evidence="1">
    <location>
        <begin position="23"/>
        <end position="46"/>
    </location>
</feature>
<dbReference type="PATRIC" id="fig|29488.15.peg.2406"/>
<keyword evidence="1" id="KW-0472">Membrane</keyword>
<gene>
    <name evidence="2" type="ORF">Phpb_02197</name>
</gene>
<dbReference type="EMBL" id="LOIC01000061">
    <property type="protein sequence ID" value="OCA54849.1"/>
    <property type="molecule type" value="Genomic_DNA"/>
</dbReference>
<feature type="transmembrane region" description="Helical" evidence="1">
    <location>
        <begin position="58"/>
        <end position="84"/>
    </location>
</feature>
<proteinExistence type="predicted"/>
<protein>
    <submittedName>
        <fullName evidence="2">Uncharacterized protein</fullName>
    </submittedName>
</protein>